<dbReference type="AlphaFoldDB" id="A0A7M7Q9A6"/>
<evidence type="ECO:0000259" key="13">
    <source>
        <dbReference type="Pfam" id="PF00520"/>
    </source>
</evidence>
<dbReference type="GeneID" id="100117675"/>
<dbReference type="SUPFAM" id="SSF48403">
    <property type="entry name" value="Ankyrin repeat"/>
    <property type="match status" value="2"/>
</dbReference>
<proteinExistence type="predicted"/>
<feature type="repeat" description="ANK" evidence="11">
    <location>
        <begin position="371"/>
        <end position="403"/>
    </location>
</feature>
<keyword evidence="4 12" id="KW-0812">Transmembrane</keyword>
<dbReference type="RefSeq" id="XP_031783731.1">
    <property type="nucleotide sequence ID" value="XM_031927871.1"/>
</dbReference>
<keyword evidence="8" id="KW-0406">Ion transport</keyword>
<name>A0A7M7Q9A6_NASVI</name>
<keyword evidence="15" id="KW-1185">Reference proteome</keyword>
<dbReference type="PANTHER" id="PTHR47143">
    <property type="entry name" value="TRANSIENT RECEPTOR POTENTIAL CATION CHANNEL PROTEIN PAINLESS"/>
    <property type="match status" value="1"/>
</dbReference>
<dbReference type="PROSITE" id="PS50297">
    <property type="entry name" value="ANK_REP_REGION"/>
    <property type="match status" value="3"/>
</dbReference>
<dbReference type="Gene3D" id="1.25.40.20">
    <property type="entry name" value="Ankyrin repeat-containing domain"/>
    <property type="match status" value="3"/>
</dbReference>
<feature type="transmembrane region" description="Helical" evidence="12">
    <location>
        <begin position="730"/>
        <end position="751"/>
    </location>
</feature>
<evidence type="ECO:0000256" key="3">
    <source>
        <dbReference type="ARBA" id="ARBA00022606"/>
    </source>
</evidence>
<organism evidence="14 15">
    <name type="scientific">Nasonia vitripennis</name>
    <name type="common">Parasitic wasp</name>
    <dbReference type="NCBI Taxonomy" id="7425"/>
    <lineage>
        <taxon>Eukaryota</taxon>
        <taxon>Metazoa</taxon>
        <taxon>Ecdysozoa</taxon>
        <taxon>Arthropoda</taxon>
        <taxon>Hexapoda</taxon>
        <taxon>Insecta</taxon>
        <taxon>Pterygota</taxon>
        <taxon>Neoptera</taxon>
        <taxon>Endopterygota</taxon>
        <taxon>Hymenoptera</taxon>
        <taxon>Apocrita</taxon>
        <taxon>Proctotrupomorpha</taxon>
        <taxon>Chalcidoidea</taxon>
        <taxon>Pteromalidae</taxon>
        <taxon>Pteromalinae</taxon>
        <taxon>Nasonia</taxon>
    </lineage>
</organism>
<dbReference type="PANTHER" id="PTHR47143:SF4">
    <property type="entry name" value="TRANSIENT RECEPTOR POTENTIAL CATION CHANNEL PROTEIN PAINLESS"/>
    <property type="match status" value="1"/>
</dbReference>
<dbReference type="InterPro" id="IPR052076">
    <property type="entry name" value="TRP_cation_channel"/>
</dbReference>
<evidence type="ECO:0000313" key="15">
    <source>
        <dbReference type="Proteomes" id="UP000002358"/>
    </source>
</evidence>
<dbReference type="GO" id="GO:0034703">
    <property type="term" value="C:cation channel complex"/>
    <property type="evidence" value="ECO:0007669"/>
    <property type="project" value="UniProtKB-ARBA"/>
</dbReference>
<evidence type="ECO:0000256" key="4">
    <source>
        <dbReference type="ARBA" id="ARBA00022692"/>
    </source>
</evidence>
<sequence>MSRIYPENPKMDSEDEALEMQLLQEQNADRYTPLMHLLKNNHLATFKSFVRQALNRQPPSIDVNHLLSYPEHRTFLDAAASLNLPNFVAFLLEVGANPNLINSERNRAPIHFAAEAGHSEALEALLKDRRVNLNLEAGGLTALHYAVKADCGICTRLLLDAGASPNIPNGKGITALHMAAEKNSREMVQLIIENSTYLDLDTFRDRKKDTARTIIEKKFPDLAKYLPTESSVPPDPQYLLKYYLSANDEANFLKVLGTVEDLNGLGNKSELLRQAVEKNLRATMKEMLERDGLMDENLYEIAKVAVERGHPEILKELLKKKPKIAERLLMSACQELGVPSKPGPGNRNNRFECLRMIMEQGDIDVRQEDDKGNSPLHYAARAENREAIELLLQKGCYVGHMNSFGSPPLAHMAPGILEPHLDECLTSSNERTEEYEIIMNYQNLVPHNTQCGADVSYLERNRRRSSFKNRSSNPCSETEALLFIANNKSLRHLLKHPLLASFLYLKYLRIRHVLYVNFFLYLVYFFMLISYIWVITSEAELEAEELRSKNLTSIKPKQDDDVDVAEEENGMFANLENHPIHSALLFAALIYMIVRELLQFISSPLHYIGSPENWIEITLIGLTGGLLLGGGVKLGSLAALLSTWELVILMSQHPRMSTDIEMFKTVTLNFARFLFLYVFLILAFAFAFFVLFRDPENENFVQPPLALFKTIIMLTGEFDSSDLPFSHFPVLSRLVFCGFIFLIVIILLNLLNGLAVNDTAEILSQAELVCLISRARLVAYAERIAVGQPFVPKTRLCCFINYLPCQSLTTGPVRFMARRILLFPRYLPHFTLSVKPLKNYEITLHGRPFTGSRCSTLKMDPVVAQRAKEILEAKGRVSSEDKILEEIETMRRRFDGIEAMVREIRETVRNNNLNAED</sequence>
<evidence type="ECO:0000256" key="10">
    <source>
        <dbReference type="ARBA" id="ARBA00023303"/>
    </source>
</evidence>
<dbReference type="Proteomes" id="UP000002358">
    <property type="component" value="Chromosome 3"/>
</dbReference>
<keyword evidence="3" id="KW-0716">Sensory transduction</keyword>
<reference evidence="14" key="1">
    <citation type="submission" date="2021-01" db="UniProtKB">
        <authorList>
            <consortium name="EnsemblMetazoa"/>
        </authorList>
    </citation>
    <scope>IDENTIFICATION</scope>
</reference>
<evidence type="ECO:0000256" key="8">
    <source>
        <dbReference type="ARBA" id="ARBA00023065"/>
    </source>
</evidence>
<dbReference type="InParanoid" id="A0A7M7Q9A6"/>
<accession>A0A7M7Q9A6</accession>
<evidence type="ECO:0000256" key="2">
    <source>
        <dbReference type="ARBA" id="ARBA00022448"/>
    </source>
</evidence>
<keyword evidence="2" id="KW-0813">Transport</keyword>
<dbReference type="CTD" id="37985"/>
<feature type="repeat" description="ANK" evidence="11">
    <location>
        <begin position="138"/>
        <end position="170"/>
    </location>
</feature>
<dbReference type="FunCoup" id="A0A7M7Q9A6">
    <property type="interactions" value="73"/>
</dbReference>
<evidence type="ECO:0000313" key="14">
    <source>
        <dbReference type="EnsemblMetazoa" id="XP_031783731"/>
    </source>
</evidence>
<keyword evidence="5" id="KW-0677">Repeat</keyword>
<keyword evidence="10" id="KW-0407">Ion channel</keyword>
<evidence type="ECO:0000256" key="1">
    <source>
        <dbReference type="ARBA" id="ARBA00004141"/>
    </source>
</evidence>
<comment type="subcellular location">
    <subcellularLocation>
        <location evidence="1">Membrane</location>
        <topology evidence="1">Multi-pass membrane protein</topology>
    </subcellularLocation>
</comment>
<keyword evidence="9 12" id="KW-0472">Membrane</keyword>
<dbReference type="InterPro" id="IPR036770">
    <property type="entry name" value="Ankyrin_rpt-contain_sf"/>
</dbReference>
<evidence type="ECO:0000256" key="11">
    <source>
        <dbReference type="PROSITE-ProRule" id="PRU00023"/>
    </source>
</evidence>
<evidence type="ECO:0000256" key="6">
    <source>
        <dbReference type="ARBA" id="ARBA00022989"/>
    </source>
</evidence>
<feature type="transmembrane region" description="Helical" evidence="12">
    <location>
        <begin position="619"/>
        <end position="650"/>
    </location>
</feature>
<keyword evidence="7 11" id="KW-0040">ANK repeat</keyword>
<dbReference type="Pfam" id="PF12796">
    <property type="entry name" value="Ank_2"/>
    <property type="match status" value="2"/>
</dbReference>
<dbReference type="Pfam" id="PF13606">
    <property type="entry name" value="Ank_3"/>
    <property type="match status" value="1"/>
</dbReference>
<evidence type="ECO:0000256" key="12">
    <source>
        <dbReference type="SAM" id="Phobius"/>
    </source>
</evidence>
<feature type="transmembrane region" description="Helical" evidence="12">
    <location>
        <begin position="670"/>
        <end position="692"/>
    </location>
</feature>
<dbReference type="SMART" id="SM00248">
    <property type="entry name" value="ANK"/>
    <property type="match status" value="7"/>
</dbReference>
<dbReference type="GO" id="GO:0005216">
    <property type="term" value="F:monoatomic ion channel activity"/>
    <property type="evidence" value="ECO:0007669"/>
    <property type="project" value="InterPro"/>
</dbReference>
<protein>
    <recommendedName>
        <fullName evidence="13">Ion transport domain-containing protein</fullName>
    </recommendedName>
</protein>
<feature type="repeat" description="ANK" evidence="11">
    <location>
        <begin position="171"/>
        <end position="203"/>
    </location>
</feature>
<feature type="domain" description="Ion transport" evidence="13">
    <location>
        <begin position="518"/>
        <end position="766"/>
    </location>
</feature>
<feature type="transmembrane region" description="Helical" evidence="12">
    <location>
        <begin position="513"/>
        <end position="534"/>
    </location>
</feature>
<dbReference type="InterPro" id="IPR002110">
    <property type="entry name" value="Ankyrin_rpt"/>
</dbReference>
<keyword evidence="6 12" id="KW-1133">Transmembrane helix</keyword>
<dbReference type="EnsemblMetazoa" id="XM_031927871">
    <property type="protein sequence ID" value="XP_031783731"/>
    <property type="gene ID" value="LOC100117675"/>
</dbReference>
<dbReference type="OrthoDB" id="2157354at2759"/>
<evidence type="ECO:0000256" key="9">
    <source>
        <dbReference type="ARBA" id="ARBA00023136"/>
    </source>
</evidence>
<evidence type="ECO:0000256" key="7">
    <source>
        <dbReference type="ARBA" id="ARBA00023043"/>
    </source>
</evidence>
<evidence type="ECO:0000256" key="5">
    <source>
        <dbReference type="ARBA" id="ARBA00022737"/>
    </source>
</evidence>
<dbReference type="PROSITE" id="PS50088">
    <property type="entry name" value="ANK_REPEAT"/>
    <property type="match status" value="3"/>
</dbReference>
<dbReference type="InterPro" id="IPR005821">
    <property type="entry name" value="Ion_trans_dom"/>
</dbReference>
<feature type="transmembrane region" description="Helical" evidence="12">
    <location>
        <begin position="580"/>
        <end position="598"/>
    </location>
</feature>
<dbReference type="Pfam" id="PF00520">
    <property type="entry name" value="Ion_trans"/>
    <property type="match status" value="1"/>
</dbReference>